<sequence>MSTNTTDAEYWRLALTGDGEGFATIFDRHQHRVFRHSLALVPSLDDAKDVVAVTFLEAWRKRATVRFVDDSLLPWLLVTATHAAQNISRAARRYRDLIERVPPAQDVPDPAEGLDDGPALGALRTLSHGHRLVVTLCIIEGLPVADAARVLRIPVGTVKSRLHFAKRALADRLEGTRPGTPLTEALEGNAR</sequence>
<dbReference type="InterPro" id="IPR013325">
    <property type="entry name" value="RNA_pol_sigma_r2"/>
</dbReference>
<dbReference type="InterPro" id="IPR013324">
    <property type="entry name" value="RNA_pol_sigma_r3/r4-like"/>
</dbReference>
<keyword evidence="3" id="KW-0731">Sigma factor</keyword>
<keyword evidence="4" id="KW-0804">Transcription</keyword>
<keyword evidence="2" id="KW-0805">Transcription regulation</keyword>
<dbReference type="Proteomes" id="UP001549257">
    <property type="component" value="Unassembled WGS sequence"/>
</dbReference>
<dbReference type="InterPro" id="IPR013249">
    <property type="entry name" value="RNA_pol_sigma70_r4_t2"/>
</dbReference>
<dbReference type="Gene3D" id="1.10.10.10">
    <property type="entry name" value="Winged helix-like DNA-binding domain superfamily/Winged helix DNA-binding domain"/>
    <property type="match status" value="1"/>
</dbReference>
<comment type="similarity">
    <text evidence="1">Belongs to the sigma-70 factor family. ECF subfamily.</text>
</comment>
<evidence type="ECO:0000313" key="7">
    <source>
        <dbReference type="EMBL" id="MET4582884.1"/>
    </source>
</evidence>
<evidence type="ECO:0000259" key="5">
    <source>
        <dbReference type="Pfam" id="PF04542"/>
    </source>
</evidence>
<dbReference type="Gene3D" id="1.10.1740.10">
    <property type="match status" value="1"/>
</dbReference>
<dbReference type="InterPro" id="IPR036388">
    <property type="entry name" value="WH-like_DNA-bd_sf"/>
</dbReference>
<evidence type="ECO:0000256" key="2">
    <source>
        <dbReference type="ARBA" id="ARBA00023015"/>
    </source>
</evidence>
<evidence type="ECO:0000256" key="4">
    <source>
        <dbReference type="ARBA" id="ARBA00023163"/>
    </source>
</evidence>
<keyword evidence="8" id="KW-1185">Reference proteome</keyword>
<dbReference type="GO" id="GO:0000428">
    <property type="term" value="C:DNA-directed RNA polymerase complex"/>
    <property type="evidence" value="ECO:0007669"/>
    <property type="project" value="UniProtKB-KW"/>
</dbReference>
<dbReference type="RefSeq" id="WP_354025038.1">
    <property type="nucleotide sequence ID" value="NZ_JBEPSJ010000002.1"/>
</dbReference>
<gene>
    <name evidence="7" type="ORF">ABIE21_002394</name>
</gene>
<dbReference type="InterPro" id="IPR007627">
    <property type="entry name" value="RNA_pol_sigma70_r2"/>
</dbReference>
<reference evidence="7 8" key="1">
    <citation type="submission" date="2024-06" db="EMBL/GenBank/DDBJ databases">
        <title>Sorghum-associated microbial communities from plants grown in Nebraska, USA.</title>
        <authorList>
            <person name="Schachtman D."/>
        </authorList>
    </citation>
    <scope>NUCLEOTIDE SEQUENCE [LARGE SCALE GENOMIC DNA]</scope>
    <source>
        <strain evidence="7 8">2857</strain>
    </source>
</reference>
<keyword evidence="7" id="KW-0240">DNA-directed RNA polymerase</keyword>
<dbReference type="PANTHER" id="PTHR43133:SF25">
    <property type="entry name" value="RNA POLYMERASE SIGMA FACTOR RFAY-RELATED"/>
    <property type="match status" value="1"/>
</dbReference>
<dbReference type="Pfam" id="PF04542">
    <property type="entry name" value="Sigma70_r2"/>
    <property type="match status" value="1"/>
</dbReference>
<feature type="domain" description="RNA polymerase sigma factor 70 region 4 type 2" evidence="6">
    <location>
        <begin position="122"/>
        <end position="169"/>
    </location>
</feature>
<dbReference type="Pfam" id="PF08281">
    <property type="entry name" value="Sigma70_r4_2"/>
    <property type="match status" value="1"/>
</dbReference>
<evidence type="ECO:0000256" key="3">
    <source>
        <dbReference type="ARBA" id="ARBA00023082"/>
    </source>
</evidence>
<dbReference type="PANTHER" id="PTHR43133">
    <property type="entry name" value="RNA POLYMERASE ECF-TYPE SIGMA FACTO"/>
    <property type="match status" value="1"/>
</dbReference>
<organism evidence="7 8">
    <name type="scientific">Conyzicola nivalis</name>
    <dbReference type="NCBI Taxonomy" id="1477021"/>
    <lineage>
        <taxon>Bacteria</taxon>
        <taxon>Bacillati</taxon>
        <taxon>Actinomycetota</taxon>
        <taxon>Actinomycetes</taxon>
        <taxon>Micrococcales</taxon>
        <taxon>Microbacteriaceae</taxon>
        <taxon>Conyzicola</taxon>
    </lineage>
</organism>
<evidence type="ECO:0000256" key="1">
    <source>
        <dbReference type="ARBA" id="ARBA00010641"/>
    </source>
</evidence>
<dbReference type="SUPFAM" id="SSF88659">
    <property type="entry name" value="Sigma3 and sigma4 domains of RNA polymerase sigma factors"/>
    <property type="match status" value="1"/>
</dbReference>
<evidence type="ECO:0000259" key="6">
    <source>
        <dbReference type="Pfam" id="PF08281"/>
    </source>
</evidence>
<proteinExistence type="inferred from homology"/>
<name>A0ABV2QPB2_9MICO</name>
<dbReference type="InterPro" id="IPR039425">
    <property type="entry name" value="RNA_pol_sigma-70-like"/>
</dbReference>
<evidence type="ECO:0000313" key="8">
    <source>
        <dbReference type="Proteomes" id="UP001549257"/>
    </source>
</evidence>
<dbReference type="EMBL" id="JBEPSJ010000002">
    <property type="protein sequence ID" value="MET4582884.1"/>
    <property type="molecule type" value="Genomic_DNA"/>
</dbReference>
<feature type="domain" description="RNA polymerase sigma-70 region 2" evidence="5">
    <location>
        <begin position="26"/>
        <end position="93"/>
    </location>
</feature>
<dbReference type="SUPFAM" id="SSF88946">
    <property type="entry name" value="Sigma2 domain of RNA polymerase sigma factors"/>
    <property type="match status" value="1"/>
</dbReference>
<comment type="caution">
    <text evidence="7">The sequence shown here is derived from an EMBL/GenBank/DDBJ whole genome shotgun (WGS) entry which is preliminary data.</text>
</comment>
<accession>A0ABV2QPB2</accession>
<protein>
    <submittedName>
        <fullName evidence="7">DNA-directed RNA polymerase specialized sigma24 family protein</fullName>
    </submittedName>
</protein>